<feature type="transmembrane region" description="Helical" evidence="1">
    <location>
        <begin position="110"/>
        <end position="130"/>
    </location>
</feature>
<protein>
    <submittedName>
        <fullName evidence="2">Uncharacterized protein</fullName>
    </submittedName>
</protein>
<dbReference type="OrthoDB" id="7861096at2"/>
<keyword evidence="1" id="KW-1133">Transmembrane helix</keyword>
<reference evidence="2 3" key="1">
    <citation type="submission" date="2016-10" db="EMBL/GenBank/DDBJ databases">
        <title>Genome sequence of Planktotalea frisia SH6-1.</title>
        <authorList>
            <person name="Poehlein A."/>
            <person name="Bakenhus I."/>
            <person name="Voget S."/>
            <person name="Brinkhoff T."/>
            <person name="Simon M."/>
        </authorList>
    </citation>
    <scope>NUCLEOTIDE SEQUENCE [LARGE SCALE GENOMIC DNA]</scope>
    <source>
        <strain evidence="2 3">SH6-1</strain>
    </source>
</reference>
<keyword evidence="1" id="KW-0812">Transmembrane</keyword>
<evidence type="ECO:0000256" key="1">
    <source>
        <dbReference type="SAM" id="Phobius"/>
    </source>
</evidence>
<evidence type="ECO:0000313" key="3">
    <source>
        <dbReference type="Proteomes" id="UP000184514"/>
    </source>
</evidence>
<sequence length="132" mass="14051">MNTETLSKIRIVVFGLAGLVCASYSALALLGNSPRPFSPWLPGASGFAAGLVMWLSAISAGPRVAGMAHDELFWVEWGQAVKFSYWFSIALYPLFGIFMALGWIEPTTSIAAMGTAAGAAPMLAYCILNLRS</sequence>
<dbReference type="EMBL" id="MLCB01000099">
    <property type="protein sequence ID" value="OJI94432.1"/>
    <property type="molecule type" value="Genomic_DNA"/>
</dbReference>
<comment type="caution">
    <text evidence="2">The sequence shown here is derived from an EMBL/GenBank/DDBJ whole genome shotgun (WGS) entry which is preliminary data.</text>
</comment>
<gene>
    <name evidence="2" type="ORF">PFRI_13660</name>
</gene>
<keyword evidence="1" id="KW-0472">Membrane</keyword>
<evidence type="ECO:0000313" key="2">
    <source>
        <dbReference type="EMBL" id="OJI94432.1"/>
    </source>
</evidence>
<keyword evidence="3" id="KW-1185">Reference proteome</keyword>
<name>A0A1L9NZ07_9RHOB</name>
<dbReference type="AlphaFoldDB" id="A0A1L9NZ07"/>
<accession>A0A1L9NZ07</accession>
<dbReference type="STRING" id="696762.PFRI_13660"/>
<dbReference type="Proteomes" id="UP000184514">
    <property type="component" value="Unassembled WGS sequence"/>
</dbReference>
<feature type="transmembrane region" description="Helical" evidence="1">
    <location>
        <begin position="12"/>
        <end position="31"/>
    </location>
</feature>
<feature type="transmembrane region" description="Helical" evidence="1">
    <location>
        <begin position="43"/>
        <end position="62"/>
    </location>
</feature>
<organism evidence="2 3">
    <name type="scientific">Planktotalea frisia</name>
    <dbReference type="NCBI Taxonomy" id="696762"/>
    <lineage>
        <taxon>Bacteria</taxon>
        <taxon>Pseudomonadati</taxon>
        <taxon>Pseudomonadota</taxon>
        <taxon>Alphaproteobacteria</taxon>
        <taxon>Rhodobacterales</taxon>
        <taxon>Paracoccaceae</taxon>
        <taxon>Planktotalea</taxon>
    </lineage>
</organism>
<dbReference type="RefSeq" id="WP_072629957.1">
    <property type="nucleotide sequence ID" value="NZ_MLCB01000099.1"/>
</dbReference>
<feature type="transmembrane region" description="Helical" evidence="1">
    <location>
        <begin position="83"/>
        <end position="104"/>
    </location>
</feature>
<proteinExistence type="predicted"/>